<dbReference type="SMART" id="SM00382">
    <property type="entry name" value="AAA"/>
    <property type="match status" value="1"/>
</dbReference>
<dbReference type="InterPro" id="IPR003593">
    <property type="entry name" value="AAA+_ATPase"/>
</dbReference>
<keyword evidence="2" id="KW-0547">Nucleotide-binding</keyword>
<evidence type="ECO:0000256" key="4">
    <source>
        <dbReference type="SAM" id="Phobius"/>
    </source>
</evidence>
<accession>H5SR98</accession>
<dbReference type="GO" id="GO:0005886">
    <property type="term" value="C:plasma membrane"/>
    <property type="evidence" value="ECO:0007669"/>
    <property type="project" value="UniProtKB-SubCell"/>
</dbReference>
<dbReference type="EMBL" id="AP011801">
    <property type="protein sequence ID" value="BAL58615.1"/>
    <property type="molecule type" value="Genomic_DNA"/>
</dbReference>
<evidence type="ECO:0000259" key="5">
    <source>
        <dbReference type="PROSITE" id="PS50893"/>
    </source>
</evidence>
<sequence>MIRIEGLRVEYRDGRQAVPVIDDVCLDIAPGESIAILGPSGCGKTSLLYAICGLVKPTSGQVLVDGQPVERPRRDVALILQDLGLLPWKTVWKNASLSLELGGPLALPPPSLKTGDEALRHEWHRRKKSLFWGYFWLVVTGVWAAGQRFYLDRPFSAAVYLVTLGLWAIAGGFYWSEVQKIIELDPTANLSTRLWGGGWPQILLFLTVLGLSAELLSRLVYDLFTMPRQIHEANLLIAQQVQSVKPILDELGLDSRFYDRYPHQLSGGERQRVALARALATHPKVLLMDEPLAALDAFNRERIQDLLFHLWKERGFTQIIVTHDVQEAVFLGSRIVVLTERPARIKAILENPCVGTSRTSEAFYAKVLELRRELA</sequence>
<dbReference type="InterPro" id="IPR027417">
    <property type="entry name" value="P-loop_NTPase"/>
</dbReference>
<dbReference type="SUPFAM" id="SSF52540">
    <property type="entry name" value="P-loop containing nucleoside triphosphate hydrolases"/>
    <property type="match status" value="1"/>
</dbReference>
<organism evidence="6">
    <name type="scientific">Acetithermum autotrophicum</name>
    <dbReference type="NCBI Taxonomy" id="1446466"/>
    <lineage>
        <taxon>Bacteria</taxon>
        <taxon>Candidatus Bipolaricaulota</taxon>
        <taxon>Candidatus Acetithermum</taxon>
    </lineage>
</organism>
<evidence type="ECO:0000256" key="3">
    <source>
        <dbReference type="ARBA" id="ARBA00022840"/>
    </source>
</evidence>
<dbReference type="Gene3D" id="3.40.50.300">
    <property type="entry name" value="P-loop containing nucleotide triphosphate hydrolases"/>
    <property type="match status" value="2"/>
</dbReference>
<reference evidence="6" key="1">
    <citation type="journal article" date="2005" name="Environ. Microbiol.">
        <title>Genetic and functional properties of uncultivated thermophilic crenarchaeotes from a subsurface gold mine as revealed by analysis of genome fragments.</title>
        <authorList>
            <person name="Nunoura T."/>
            <person name="Hirayama H."/>
            <person name="Takami H."/>
            <person name="Oida H."/>
            <person name="Nishi S."/>
            <person name="Shimamura S."/>
            <person name="Suzuki Y."/>
            <person name="Inagaki F."/>
            <person name="Takai K."/>
            <person name="Nealson K.H."/>
            <person name="Horikoshi K."/>
        </authorList>
    </citation>
    <scope>NUCLEOTIDE SEQUENCE</scope>
</reference>
<name>H5SR98_ACEAU</name>
<keyword evidence="1" id="KW-0813">Transport</keyword>
<dbReference type="Pfam" id="PF00005">
    <property type="entry name" value="ABC_tran"/>
    <property type="match status" value="2"/>
</dbReference>
<dbReference type="GO" id="GO:0005524">
    <property type="term" value="F:ATP binding"/>
    <property type="evidence" value="ECO:0007669"/>
    <property type="project" value="UniProtKB-KW"/>
</dbReference>
<feature type="transmembrane region" description="Helical" evidence="4">
    <location>
        <begin position="202"/>
        <end position="221"/>
    </location>
</feature>
<dbReference type="InterPro" id="IPR017871">
    <property type="entry name" value="ABC_transporter-like_CS"/>
</dbReference>
<gene>
    <name evidence="6" type="ORF">HGMM_OP2C165</name>
</gene>
<evidence type="ECO:0000256" key="1">
    <source>
        <dbReference type="ARBA" id="ARBA00022448"/>
    </source>
</evidence>
<feature type="transmembrane region" description="Helical" evidence="4">
    <location>
        <begin position="157"/>
        <end position="175"/>
    </location>
</feature>
<dbReference type="GO" id="GO:0016887">
    <property type="term" value="F:ATP hydrolysis activity"/>
    <property type="evidence" value="ECO:0007669"/>
    <property type="project" value="InterPro"/>
</dbReference>
<dbReference type="AlphaFoldDB" id="H5SR98"/>
<feature type="domain" description="ABC transporter" evidence="5">
    <location>
        <begin position="2"/>
        <end position="365"/>
    </location>
</feature>
<protein>
    <recommendedName>
        <fullName evidence="5">ABC transporter domain-containing protein</fullName>
    </recommendedName>
</protein>
<dbReference type="InterPro" id="IPR003439">
    <property type="entry name" value="ABC_transporter-like_ATP-bd"/>
</dbReference>
<evidence type="ECO:0000313" key="6">
    <source>
        <dbReference type="EMBL" id="BAL58615.1"/>
    </source>
</evidence>
<feature type="transmembrane region" description="Helical" evidence="4">
    <location>
        <begin position="130"/>
        <end position="151"/>
    </location>
</feature>
<keyword evidence="4" id="KW-0472">Membrane</keyword>
<dbReference type="PANTHER" id="PTHR42788">
    <property type="entry name" value="TAURINE IMPORT ATP-BINDING PROTEIN-RELATED"/>
    <property type="match status" value="1"/>
</dbReference>
<dbReference type="PROSITE" id="PS50893">
    <property type="entry name" value="ABC_TRANSPORTER_2"/>
    <property type="match status" value="1"/>
</dbReference>
<dbReference type="InterPro" id="IPR050166">
    <property type="entry name" value="ABC_transporter_ATP-bind"/>
</dbReference>
<keyword evidence="4" id="KW-1133">Transmembrane helix</keyword>
<evidence type="ECO:0000256" key="2">
    <source>
        <dbReference type="ARBA" id="ARBA00022741"/>
    </source>
</evidence>
<dbReference type="PROSITE" id="PS00211">
    <property type="entry name" value="ABC_TRANSPORTER_1"/>
    <property type="match status" value="1"/>
</dbReference>
<dbReference type="PANTHER" id="PTHR42788:SF13">
    <property type="entry name" value="ALIPHATIC SULFONATES IMPORT ATP-BINDING PROTEIN SSUB"/>
    <property type="match status" value="1"/>
</dbReference>
<proteinExistence type="predicted"/>
<keyword evidence="4" id="KW-0812">Transmembrane</keyword>
<reference evidence="6" key="2">
    <citation type="journal article" date="2012" name="PLoS ONE">
        <title>A Deeply Branching Thermophilic Bacterium with an Ancient Acetyl-CoA Pathway Dominates a Subsurface Ecosystem.</title>
        <authorList>
            <person name="Takami H."/>
            <person name="Noguchi H."/>
            <person name="Takaki Y."/>
            <person name="Uchiyama I."/>
            <person name="Toyoda A."/>
            <person name="Nishi S."/>
            <person name="Chee G.-J."/>
            <person name="Arai W."/>
            <person name="Nunoura T."/>
            <person name="Itoh T."/>
            <person name="Hattori M."/>
            <person name="Takai K."/>
        </authorList>
    </citation>
    <scope>NUCLEOTIDE SEQUENCE</scope>
</reference>
<keyword evidence="3" id="KW-0067">ATP-binding</keyword>